<proteinExistence type="predicted"/>
<reference evidence="1 2" key="1">
    <citation type="journal article" date="2020" name="Nat. Food">
        <title>A phased Vanilla planifolia genome enables genetic improvement of flavour and production.</title>
        <authorList>
            <person name="Hasing T."/>
            <person name="Tang H."/>
            <person name="Brym M."/>
            <person name="Khazi F."/>
            <person name="Huang T."/>
            <person name="Chambers A.H."/>
        </authorList>
    </citation>
    <scope>NUCLEOTIDE SEQUENCE [LARGE SCALE GENOMIC DNA]</scope>
    <source>
        <tissue evidence="1">Leaf</tissue>
    </source>
</reference>
<dbReference type="AlphaFoldDB" id="A0A835PBE9"/>
<accession>A0A835PBE9</accession>
<dbReference type="OrthoDB" id="185373at2759"/>
<keyword evidence="2" id="KW-1185">Reference proteome</keyword>
<gene>
    <name evidence="1" type="ORF">HPP92_028330</name>
</gene>
<comment type="caution">
    <text evidence="1">The sequence shown here is derived from an EMBL/GenBank/DDBJ whole genome shotgun (WGS) entry which is preliminary data.</text>
</comment>
<sequence length="49" mass="5630">MTRVRTIKVTNIDIRGIWSRRFCSLERTMRVKADLLSYRQVSGKSVGGS</sequence>
<evidence type="ECO:0000313" key="2">
    <source>
        <dbReference type="Proteomes" id="UP000636800"/>
    </source>
</evidence>
<name>A0A835PBE9_VANPL</name>
<protein>
    <submittedName>
        <fullName evidence="1">Uncharacterized protein</fullName>
    </submittedName>
</protein>
<organism evidence="1 2">
    <name type="scientific">Vanilla planifolia</name>
    <name type="common">Vanilla</name>
    <dbReference type="NCBI Taxonomy" id="51239"/>
    <lineage>
        <taxon>Eukaryota</taxon>
        <taxon>Viridiplantae</taxon>
        <taxon>Streptophyta</taxon>
        <taxon>Embryophyta</taxon>
        <taxon>Tracheophyta</taxon>
        <taxon>Spermatophyta</taxon>
        <taxon>Magnoliopsida</taxon>
        <taxon>Liliopsida</taxon>
        <taxon>Asparagales</taxon>
        <taxon>Orchidaceae</taxon>
        <taxon>Vanilloideae</taxon>
        <taxon>Vanilleae</taxon>
        <taxon>Vanilla</taxon>
    </lineage>
</organism>
<evidence type="ECO:0000313" key="1">
    <source>
        <dbReference type="EMBL" id="KAG0447447.1"/>
    </source>
</evidence>
<dbReference type="Proteomes" id="UP000636800">
    <property type="component" value="Unassembled WGS sequence"/>
</dbReference>
<dbReference type="EMBL" id="JADCNL010000466">
    <property type="protein sequence ID" value="KAG0447447.1"/>
    <property type="molecule type" value="Genomic_DNA"/>
</dbReference>